<comment type="caution">
    <text evidence="1">The sequence shown here is derived from an EMBL/GenBank/DDBJ whole genome shotgun (WGS) entry which is preliminary data.</text>
</comment>
<organism evidence="1 2">
    <name type="scientific">Hungatella hathewayi</name>
    <dbReference type="NCBI Taxonomy" id="154046"/>
    <lineage>
        <taxon>Bacteria</taxon>
        <taxon>Bacillati</taxon>
        <taxon>Bacillota</taxon>
        <taxon>Clostridia</taxon>
        <taxon>Lachnospirales</taxon>
        <taxon>Lachnospiraceae</taxon>
        <taxon>Hungatella</taxon>
    </lineage>
</organism>
<evidence type="ECO:0000313" key="2">
    <source>
        <dbReference type="Proteomes" id="UP000261023"/>
    </source>
</evidence>
<protein>
    <submittedName>
        <fullName evidence="1">Uncharacterized protein</fullName>
    </submittedName>
</protein>
<dbReference type="Proteomes" id="UP000261023">
    <property type="component" value="Unassembled WGS sequence"/>
</dbReference>
<accession>A0A3E3DN78</accession>
<name>A0A3E3DN78_9FIRM</name>
<dbReference type="AlphaFoldDB" id="A0A3E3DN78"/>
<evidence type="ECO:0000313" key="1">
    <source>
        <dbReference type="EMBL" id="RGD70770.1"/>
    </source>
</evidence>
<gene>
    <name evidence="1" type="ORF">DWX31_11025</name>
</gene>
<dbReference type="EMBL" id="QTJW01000006">
    <property type="protein sequence ID" value="RGD70770.1"/>
    <property type="molecule type" value="Genomic_DNA"/>
</dbReference>
<reference evidence="1 2" key="1">
    <citation type="submission" date="2018-08" db="EMBL/GenBank/DDBJ databases">
        <title>A genome reference for cultivated species of the human gut microbiota.</title>
        <authorList>
            <person name="Zou Y."/>
            <person name="Xue W."/>
            <person name="Luo G."/>
        </authorList>
    </citation>
    <scope>NUCLEOTIDE SEQUENCE [LARGE SCALE GENOMIC DNA]</scope>
    <source>
        <strain evidence="1 2">AF19-13AC</strain>
    </source>
</reference>
<proteinExistence type="predicted"/>
<sequence>MAILKRILNGHMNTFGRMGDLLMVGEALRERGNYMVWKRVRSQEDVDCMNETFGEFHDCCLKEVSFSTGGYVSEDLSMNVIGFPTARFLFQRQMRNPSVIEIEFRDIIQINIKPVEKNQGVDIIGAHLYLQDDIFFWSEKDYEFHDGNKDTYTWIAARFTQWRERDDLLGSQMVYMPD</sequence>